<dbReference type="GO" id="GO:0030313">
    <property type="term" value="C:cell envelope"/>
    <property type="evidence" value="ECO:0007669"/>
    <property type="project" value="UniProtKB-SubCell"/>
</dbReference>
<dbReference type="Gene3D" id="2.40.50.100">
    <property type="match status" value="1"/>
</dbReference>
<keyword evidence="6" id="KW-1185">Reference proteome</keyword>
<organism evidence="5 6">
    <name type="scientific">Granulosicoccus antarcticus IMCC3135</name>
    <dbReference type="NCBI Taxonomy" id="1192854"/>
    <lineage>
        <taxon>Bacteria</taxon>
        <taxon>Pseudomonadati</taxon>
        <taxon>Pseudomonadota</taxon>
        <taxon>Gammaproteobacteria</taxon>
        <taxon>Chromatiales</taxon>
        <taxon>Granulosicoccaceae</taxon>
        <taxon>Granulosicoccus</taxon>
    </lineage>
</organism>
<dbReference type="SMART" id="SM00065">
    <property type="entry name" value="GAF"/>
    <property type="match status" value="1"/>
</dbReference>
<dbReference type="SUPFAM" id="SSF111369">
    <property type="entry name" value="HlyD-like secretion proteins"/>
    <property type="match status" value="1"/>
</dbReference>
<dbReference type="Gene3D" id="2.40.30.170">
    <property type="match status" value="1"/>
</dbReference>
<evidence type="ECO:0000313" key="5">
    <source>
        <dbReference type="EMBL" id="ASJ70629.1"/>
    </source>
</evidence>
<evidence type="ECO:0000259" key="4">
    <source>
        <dbReference type="SMART" id="SM00065"/>
    </source>
</evidence>
<keyword evidence="2" id="KW-0175">Coiled coil</keyword>
<evidence type="ECO:0000256" key="2">
    <source>
        <dbReference type="ARBA" id="ARBA00023054"/>
    </source>
</evidence>
<evidence type="ECO:0000256" key="3">
    <source>
        <dbReference type="SAM" id="MobiDB-lite"/>
    </source>
</evidence>
<evidence type="ECO:0000256" key="1">
    <source>
        <dbReference type="ARBA" id="ARBA00004196"/>
    </source>
</evidence>
<dbReference type="Gene3D" id="3.30.450.40">
    <property type="match status" value="1"/>
</dbReference>
<dbReference type="KEGG" id="gai:IMCC3135_02580"/>
<dbReference type="Pfam" id="PF25919">
    <property type="entry name" value="BSH_CusB"/>
    <property type="match status" value="1"/>
</dbReference>
<feature type="region of interest" description="Disordered" evidence="3">
    <location>
        <begin position="1"/>
        <end position="56"/>
    </location>
</feature>
<dbReference type="InterPro" id="IPR058790">
    <property type="entry name" value="BSH_CusB"/>
</dbReference>
<dbReference type="PANTHER" id="PTHR32347">
    <property type="entry name" value="EFFLUX SYSTEM COMPONENT YKNX-RELATED"/>
    <property type="match status" value="1"/>
</dbReference>
<feature type="compositionally biased region" description="Basic and acidic residues" evidence="3">
    <location>
        <begin position="1"/>
        <end position="12"/>
    </location>
</feature>
<feature type="compositionally biased region" description="Polar residues" evidence="3">
    <location>
        <begin position="39"/>
        <end position="51"/>
    </location>
</feature>
<dbReference type="SUPFAM" id="SSF55781">
    <property type="entry name" value="GAF domain-like"/>
    <property type="match status" value="1"/>
</dbReference>
<dbReference type="AlphaFoldDB" id="A0A2Z2NHK8"/>
<dbReference type="Pfam" id="PF01590">
    <property type="entry name" value="GAF"/>
    <property type="match status" value="1"/>
</dbReference>
<feature type="domain" description="GAF" evidence="4">
    <location>
        <begin position="80"/>
        <end position="227"/>
    </location>
</feature>
<dbReference type="InterPro" id="IPR029016">
    <property type="entry name" value="GAF-like_dom_sf"/>
</dbReference>
<accession>A0A2Z2NHK8</accession>
<dbReference type="EMBL" id="CP018632">
    <property type="protein sequence ID" value="ASJ70629.1"/>
    <property type="molecule type" value="Genomic_DNA"/>
</dbReference>
<proteinExistence type="predicted"/>
<reference evidence="5 6" key="1">
    <citation type="submission" date="2016-12" db="EMBL/GenBank/DDBJ databases">
        <authorList>
            <person name="Song W.-J."/>
            <person name="Kurnit D.M."/>
        </authorList>
    </citation>
    <scope>NUCLEOTIDE SEQUENCE [LARGE SCALE GENOMIC DNA]</scope>
    <source>
        <strain evidence="5 6">IMCC3135</strain>
    </source>
</reference>
<feature type="compositionally biased region" description="Polar residues" evidence="3">
    <location>
        <begin position="13"/>
        <end position="31"/>
    </location>
</feature>
<dbReference type="InterPro" id="IPR050465">
    <property type="entry name" value="UPF0194_transport"/>
</dbReference>
<dbReference type="PANTHER" id="PTHR32347:SF23">
    <property type="entry name" value="BLL5650 PROTEIN"/>
    <property type="match status" value="1"/>
</dbReference>
<dbReference type="Proteomes" id="UP000250079">
    <property type="component" value="Chromosome"/>
</dbReference>
<dbReference type="OrthoDB" id="5696526at2"/>
<gene>
    <name evidence="5" type="primary">aaeA</name>
    <name evidence="5" type="ORF">IMCC3135_02580</name>
</gene>
<dbReference type="RefSeq" id="WP_088916154.1">
    <property type="nucleotide sequence ID" value="NZ_CP018632.1"/>
</dbReference>
<dbReference type="Gene3D" id="1.10.287.470">
    <property type="entry name" value="Helix hairpin bin"/>
    <property type="match status" value="1"/>
</dbReference>
<dbReference type="InterPro" id="IPR003018">
    <property type="entry name" value="GAF"/>
</dbReference>
<comment type="subcellular location">
    <subcellularLocation>
        <location evidence="1">Cell envelope</location>
    </subcellularLocation>
</comment>
<sequence length="515" mass="55983">MPLASDADHDENWSTSDKGGQGQAVSTNQAINRLRPAANSPTIRQKPSQRSAARPGLAEFHIKRQATLLEVLADFTDQLTLPAALLAIANDLKHRFQCDRIAIGLVIDSKIQIAAISQQAVIEARTDEIRLLREAMQEACDQGITIDYSGASTTSHTVECHHALAEGQASLHICTIPLCDKETVIGALLLQRRAEQSWSRMTLELLTQIAALAAPLIALRRDAERSAVQMIRMQIRSNLASLIAPKELIAKATAVILVLLLVLAYVFPVTHHVKASAEIVPTERRVIAAPISGFINRVFVNAGDLVRTGDSLIRLDTRELELTLAGQENQILSARAHLRAVMAGYDRNELAIAQAELDQIEAELALSKQQLSRTTMTAPIDGVIVSGDLSQSLGMSVERGKVLLEMAPADGYDVHLLVHETDVSYVQPGQTGRLSLAADPGTELLLDVSAIHPIAQANGGVNRFLVEATLQQGAAGLRPGQTGMVKLAVGEASLLWLWTHRFVEWGRQRLWEWLG</sequence>
<protein>
    <submittedName>
        <fullName evidence="5">p-hydroxybenzoic acid efflux pump subunit AaeA</fullName>
    </submittedName>
</protein>
<evidence type="ECO:0000313" key="6">
    <source>
        <dbReference type="Proteomes" id="UP000250079"/>
    </source>
</evidence>
<name>A0A2Z2NHK8_9GAMM</name>